<protein>
    <recommendedName>
        <fullName evidence="6">Choline O-acetyltransferase</fullName>
        <ecNumber evidence="5">2.3.1.6</ecNumber>
    </recommendedName>
</protein>
<evidence type="ECO:0000256" key="1">
    <source>
        <dbReference type="ARBA" id="ARBA00005232"/>
    </source>
</evidence>
<dbReference type="Pfam" id="PF00755">
    <property type="entry name" value="Carn_acyltransf"/>
    <property type="match status" value="1"/>
</dbReference>
<dbReference type="WBParaSite" id="PSAMB.scaffold14274size1941.g35972.t1">
    <property type="protein sequence ID" value="PSAMB.scaffold14274size1941.g35972.t1"/>
    <property type="gene ID" value="PSAMB.scaffold14274size1941.g35972"/>
</dbReference>
<dbReference type="GO" id="GO:0005737">
    <property type="term" value="C:cytoplasm"/>
    <property type="evidence" value="ECO:0007669"/>
    <property type="project" value="TreeGrafter"/>
</dbReference>
<feature type="active site" description="Proton acceptor" evidence="7">
    <location>
        <position position="15"/>
    </location>
</feature>
<dbReference type="InterPro" id="IPR039551">
    <property type="entry name" value="Cho/carn_acyl_trans"/>
</dbReference>
<feature type="domain" description="Choline/carnitine acyltransferase" evidence="8">
    <location>
        <begin position="1"/>
        <end position="160"/>
    </location>
</feature>
<dbReference type="Gene3D" id="3.30.559.70">
    <property type="entry name" value="Choline/Carnitine o-acyltransferase, domain 2"/>
    <property type="match status" value="1"/>
</dbReference>
<keyword evidence="2" id="KW-0808">Transferase</keyword>
<accession>A0A914V3D5</accession>
<evidence type="ECO:0000256" key="3">
    <source>
        <dbReference type="ARBA" id="ARBA00022979"/>
    </source>
</evidence>
<dbReference type="PANTHER" id="PTHR22589:SF14">
    <property type="entry name" value="CHOLINE O-ACETYLTRANSFERASE"/>
    <property type="match status" value="1"/>
</dbReference>
<evidence type="ECO:0000256" key="6">
    <source>
        <dbReference type="ARBA" id="ARBA00040495"/>
    </source>
</evidence>
<dbReference type="PANTHER" id="PTHR22589">
    <property type="entry name" value="CARNITINE O-ACYLTRANSFERASE"/>
    <property type="match status" value="1"/>
</dbReference>
<comment type="similarity">
    <text evidence="1">Belongs to the carnitine/choline acetyltransferase family.</text>
</comment>
<dbReference type="GO" id="GO:0007274">
    <property type="term" value="P:neuromuscular synaptic transmission"/>
    <property type="evidence" value="ECO:0007669"/>
    <property type="project" value="TreeGrafter"/>
</dbReference>
<evidence type="ECO:0000256" key="7">
    <source>
        <dbReference type="PIRSR" id="PIRSR600542-1"/>
    </source>
</evidence>
<evidence type="ECO:0000256" key="5">
    <source>
        <dbReference type="ARBA" id="ARBA00039091"/>
    </source>
</evidence>
<dbReference type="SUPFAM" id="SSF52777">
    <property type="entry name" value="CoA-dependent acyltransferases"/>
    <property type="match status" value="2"/>
</dbReference>
<dbReference type="GO" id="GO:0008292">
    <property type="term" value="P:acetylcholine biosynthetic process"/>
    <property type="evidence" value="ECO:0007669"/>
    <property type="project" value="TreeGrafter"/>
</dbReference>
<organism evidence="9 10">
    <name type="scientific">Plectus sambesii</name>
    <dbReference type="NCBI Taxonomy" id="2011161"/>
    <lineage>
        <taxon>Eukaryota</taxon>
        <taxon>Metazoa</taxon>
        <taxon>Ecdysozoa</taxon>
        <taxon>Nematoda</taxon>
        <taxon>Chromadorea</taxon>
        <taxon>Plectida</taxon>
        <taxon>Plectina</taxon>
        <taxon>Plectoidea</taxon>
        <taxon>Plectidae</taxon>
        <taxon>Plectus</taxon>
    </lineage>
</organism>
<evidence type="ECO:0000259" key="8">
    <source>
        <dbReference type="Pfam" id="PF00755"/>
    </source>
</evidence>
<dbReference type="InterPro" id="IPR042231">
    <property type="entry name" value="Cho/carn_acyl_trans_2"/>
</dbReference>
<name>A0A914V3D5_9BILA</name>
<dbReference type="AlphaFoldDB" id="A0A914V3D5"/>
<keyword evidence="3" id="KW-0530">Neurotransmitter biosynthesis</keyword>
<dbReference type="InterPro" id="IPR000542">
    <property type="entry name" value="Carn_acyl_trans"/>
</dbReference>
<evidence type="ECO:0000256" key="2">
    <source>
        <dbReference type="ARBA" id="ARBA00022679"/>
    </source>
</evidence>
<reference evidence="10" key="1">
    <citation type="submission" date="2022-11" db="UniProtKB">
        <authorList>
            <consortium name="WormBaseParasite"/>
        </authorList>
    </citation>
    <scope>IDENTIFICATION</scope>
</reference>
<evidence type="ECO:0000256" key="4">
    <source>
        <dbReference type="ARBA" id="ARBA00023315"/>
    </source>
</evidence>
<dbReference type="GO" id="GO:0045202">
    <property type="term" value="C:synapse"/>
    <property type="evidence" value="ECO:0007669"/>
    <property type="project" value="GOC"/>
</dbReference>
<dbReference type="InterPro" id="IPR023213">
    <property type="entry name" value="CAT-like_dom_sf"/>
</dbReference>
<keyword evidence="4" id="KW-0012">Acyltransferase</keyword>
<dbReference type="Proteomes" id="UP000887566">
    <property type="component" value="Unplaced"/>
</dbReference>
<dbReference type="GO" id="GO:0004102">
    <property type="term" value="F:choline O-acetyltransferase activity"/>
    <property type="evidence" value="ECO:0007669"/>
    <property type="project" value="UniProtKB-EC"/>
</dbReference>
<keyword evidence="9" id="KW-1185">Reference proteome</keyword>
<evidence type="ECO:0000313" key="10">
    <source>
        <dbReference type="WBParaSite" id="PSAMB.scaffold14274size1941.g35972.t1"/>
    </source>
</evidence>
<evidence type="ECO:0000313" key="9">
    <source>
        <dbReference type="Proteomes" id="UP000887566"/>
    </source>
</evidence>
<dbReference type="Gene3D" id="3.30.559.10">
    <property type="entry name" value="Chloramphenicol acetyltransferase-like domain"/>
    <property type="match status" value="1"/>
</dbReference>
<sequence>VIVSSDGTNGLCIEHSVAEGIVIINMAESAIRYVQEKLHNKQVAPATRLLQPKPLEWNVGSKEMELLEKLKRHFDDLAHDLDMQVMVFKEFGKNLPKANQISPDGFVQLAMQLAYFKLHGHLVSTYESAAIRRFRIGRVDNIRAATPEALAWVQSMASSGTSAV</sequence>
<dbReference type="GO" id="GO:0043005">
    <property type="term" value="C:neuron projection"/>
    <property type="evidence" value="ECO:0007669"/>
    <property type="project" value="TreeGrafter"/>
</dbReference>
<dbReference type="EC" id="2.3.1.6" evidence="5"/>
<proteinExistence type="inferred from homology"/>